<organism evidence="1 2">
    <name type="scientific">Streptomyces fradiae</name>
    <name type="common">Streptomyces roseoflavus</name>
    <dbReference type="NCBI Taxonomy" id="1906"/>
    <lineage>
        <taxon>Bacteria</taxon>
        <taxon>Bacillati</taxon>
        <taxon>Actinomycetota</taxon>
        <taxon>Actinomycetes</taxon>
        <taxon>Kitasatosporales</taxon>
        <taxon>Streptomycetaceae</taxon>
        <taxon>Streptomyces</taxon>
    </lineage>
</organism>
<evidence type="ECO:0000313" key="2">
    <source>
        <dbReference type="Proteomes" id="UP000037185"/>
    </source>
</evidence>
<protein>
    <submittedName>
        <fullName evidence="1">Uncharacterized protein</fullName>
    </submittedName>
</protein>
<gene>
    <name evidence="1" type="ORF">ADZ36_07095</name>
</gene>
<sequence length="143" mass="16126">MAALADDTRRSVYGAVTLRADTTARIAERVGIAPVPCAKALAVLEQAALVERTGQVWSPVTEVWRRIAPRRVHPRTRASIPAKQSKRRVFLKEIVPLFSHHRRYAEAEVNGILRDVHPDVAALRRYLVEEGLLTRADGVYWRP</sequence>
<proteinExistence type="predicted"/>
<accession>A0ACC4WEZ9</accession>
<reference evidence="1" key="1">
    <citation type="submission" date="2015-07" db="EMBL/GenBank/DDBJ databases">
        <title>Draft genome sequence of Streptomyces fradiae, a resistant strain to nitron-oligomycin.</title>
        <authorList>
            <person name="Vatlin A.A."/>
            <person name="Bekker O.B."/>
            <person name="Danilenko V.N."/>
        </authorList>
    </citation>
    <scope>NUCLEOTIDE SEQUENCE</scope>
    <source>
        <strain evidence="1">Olg1-1</strain>
    </source>
</reference>
<evidence type="ECO:0000313" key="1">
    <source>
        <dbReference type="EMBL" id="KNE83150.1"/>
    </source>
</evidence>
<name>A0ACC4WEZ9_STRFR</name>
<dbReference type="Proteomes" id="UP000037185">
    <property type="component" value="Unassembled WGS sequence"/>
</dbReference>
<dbReference type="EMBL" id="LGSP01000009">
    <property type="protein sequence ID" value="KNE83150.1"/>
    <property type="molecule type" value="Genomic_DNA"/>
</dbReference>
<keyword evidence="2" id="KW-1185">Reference proteome</keyword>
<comment type="caution">
    <text evidence="1">The sequence shown here is derived from an EMBL/GenBank/DDBJ whole genome shotgun (WGS) entry which is preliminary data.</text>
</comment>